<evidence type="ECO:0000313" key="3">
    <source>
        <dbReference type="Proteomes" id="UP000487882"/>
    </source>
</evidence>
<proteinExistence type="predicted"/>
<dbReference type="Proteomes" id="UP000487882">
    <property type="component" value="Unassembled WGS sequence"/>
</dbReference>
<comment type="caution">
    <text evidence="2">The sequence shown here is derived from an EMBL/GenBank/DDBJ whole genome shotgun (WGS) entry which is preliminary data.</text>
</comment>
<evidence type="ECO:0000313" key="2">
    <source>
        <dbReference type="EMBL" id="MUH60578.1"/>
    </source>
</evidence>
<gene>
    <name evidence="2" type="ORF">GSD1FS_1960</name>
</gene>
<feature type="region of interest" description="Disordered" evidence="1">
    <location>
        <begin position="1"/>
        <end position="20"/>
    </location>
</feature>
<keyword evidence="3" id="KW-1185">Reference proteome</keyword>
<dbReference type="AlphaFoldDB" id="A0A7K1J7D6"/>
<accession>A0A7K1J7D6</accession>
<name>A0A7K1J7D6_9BIFI</name>
<reference evidence="2 3" key="1">
    <citation type="submission" date="2019-09" db="EMBL/GenBank/DDBJ databases">
        <title>Bifidobacterium canis sp. nov., isolated from the digestive tract of German Shepherd dog puppy.</title>
        <authorList>
            <person name="Bunesova V."/>
        </authorList>
    </citation>
    <scope>NUCLEOTIDE SEQUENCE [LARGE SCALE GENOMIC DNA]</scope>
    <source>
        <strain evidence="2 3">GSD1FS</strain>
    </source>
</reference>
<evidence type="ECO:0000256" key="1">
    <source>
        <dbReference type="SAM" id="MobiDB-lite"/>
    </source>
</evidence>
<protein>
    <submittedName>
        <fullName evidence="2">Uncharacterized protein</fullName>
    </submittedName>
</protein>
<dbReference type="EMBL" id="WNLP01000017">
    <property type="protein sequence ID" value="MUH60578.1"/>
    <property type="molecule type" value="Genomic_DNA"/>
</dbReference>
<sequence>MAPFAYQDWKATHTGSTPVQSTIQTRRTAGFLLSETGQTKGTPR</sequence>
<organism evidence="2 3">
    <name type="scientific">Bifidobacterium canis</name>
    <dbReference type="NCBI Taxonomy" id="2610880"/>
    <lineage>
        <taxon>Bacteria</taxon>
        <taxon>Bacillati</taxon>
        <taxon>Actinomycetota</taxon>
        <taxon>Actinomycetes</taxon>
        <taxon>Bifidobacteriales</taxon>
        <taxon>Bifidobacteriaceae</taxon>
        <taxon>Bifidobacterium</taxon>
    </lineage>
</organism>